<evidence type="ECO:0000313" key="8">
    <source>
        <dbReference type="EMBL" id="BCZ22581.1"/>
    </source>
</evidence>
<dbReference type="SUPFAM" id="SSF56645">
    <property type="entry name" value="Acyl-CoA dehydrogenase NM domain-like"/>
    <property type="match status" value="1"/>
</dbReference>
<reference evidence="8 9" key="2">
    <citation type="submission" date="2021-07" db="EMBL/GenBank/DDBJ databases">
        <authorList>
            <person name="Matsumoto Y."/>
            <person name="Motooka D."/>
            <person name="Nakamura S."/>
        </authorList>
    </citation>
    <scope>NUCLEOTIDE SEQUENCE [LARGE SCALE GENOMIC DNA]</scope>
    <source>
        <strain evidence="8 9">TY59</strain>
    </source>
</reference>
<feature type="domain" description="Acyl-CoA dehydrogenase/oxidase C-terminal" evidence="6">
    <location>
        <begin position="183"/>
        <end position="292"/>
    </location>
</feature>
<evidence type="ECO:0000256" key="3">
    <source>
        <dbReference type="ARBA" id="ARBA00022630"/>
    </source>
</evidence>
<dbReference type="Pfam" id="PF00441">
    <property type="entry name" value="Acyl-CoA_dh_1"/>
    <property type="match status" value="1"/>
</dbReference>
<evidence type="ECO:0000256" key="2">
    <source>
        <dbReference type="ARBA" id="ARBA00009347"/>
    </source>
</evidence>
<proteinExistence type="inferred from homology"/>
<keyword evidence="4" id="KW-0274">FAD</keyword>
<dbReference type="PANTHER" id="PTHR43884">
    <property type="entry name" value="ACYL-COA DEHYDROGENASE"/>
    <property type="match status" value="1"/>
</dbReference>
<dbReference type="InterPro" id="IPR013786">
    <property type="entry name" value="AcylCoA_DH/ox_N"/>
</dbReference>
<dbReference type="InterPro" id="IPR037069">
    <property type="entry name" value="AcylCoA_DH/ox_N_sf"/>
</dbReference>
<reference evidence="8 9" key="1">
    <citation type="submission" date="2021-07" db="EMBL/GenBank/DDBJ databases">
        <title>Complete genome sequence of nontuberculous Mycobacterium sp. TY59.</title>
        <authorList>
            <person name="Fukushima K."/>
        </authorList>
    </citation>
    <scope>NUCLEOTIDE SEQUENCE [LARGE SCALE GENOMIC DNA]</scope>
    <source>
        <strain evidence="8 9">TY59</strain>
    </source>
</reference>
<evidence type="ECO:0000256" key="1">
    <source>
        <dbReference type="ARBA" id="ARBA00001974"/>
    </source>
</evidence>
<protein>
    <submittedName>
        <fullName evidence="8">Acyl-CoA dehydrogenase</fullName>
    </submittedName>
</protein>
<organism evidence="8 9">
    <name type="scientific">Mycobacterium senriense</name>
    <dbReference type="NCBI Taxonomy" id="2775496"/>
    <lineage>
        <taxon>Bacteria</taxon>
        <taxon>Bacillati</taxon>
        <taxon>Actinomycetota</taxon>
        <taxon>Actinomycetes</taxon>
        <taxon>Mycobacteriales</taxon>
        <taxon>Mycobacteriaceae</taxon>
        <taxon>Mycobacterium</taxon>
        <taxon>Mycobacterium avium complex (MAC)</taxon>
    </lineage>
</organism>
<dbReference type="InterPro" id="IPR009075">
    <property type="entry name" value="AcylCo_DH/oxidase_C"/>
</dbReference>
<accession>A0ABN6IHA3</accession>
<evidence type="ECO:0000256" key="4">
    <source>
        <dbReference type="ARBA" id="ARBA00022827"/>
    </source>
</evidence>
<gene>
    <name evidence="8" type="primary">fadE33</name>
    <name evidence="8" type="ORF">MTY59_24360</name>
</gene>
<keyword evidence="9" id="KW-1185">Reference proteome</keyword>
<dbReference type="Proteomes" id="UP000826012">
    <property type="component" value="Chromosome"/>
</dbReference>
<dbReference type="SUPFAM" id="SSF47203">
    <property type="entry name" value="Acyl-CoA dehydrogenase C-terminal domain-like"/>
    <property type="match status" value="1"/>
</dbReference>
<dbReference type="Gene3D" id="1.20.140.10">
    <property type="entry name" value="Butyryl-CoA Dehydrogenase, subunit A, domain 3"/>
    <property type="match status" value="1"/>
</dbReference>
<dbReference type="EMBL" id="AP024828">
    <property type="protein sequence ID" value="BCZ22581.1"/>
    <property type="molecule type" value="Genomic_DNA"/>
</dbReference>
<dbReference type="InterPro" id="IPR036250">
    <property type="entry name" value="AcylCo_DH-like_C"/>
</dbReference>
<dbReference type="PANTHER" id="PTHR43884:SF20">
    <property type="entry name" value="ACYL-COA DEHYDROGENASE FADE28"/>
    <property type="match status" value="1"/>
</dbReference>
<evidence type="ECO:0000259" key="7">
    <source>
        <dbReference type="Pfam" id="PF02771"/>
    </source>
</evidence>
<feature type="domain" description="Acyl-CoA dehydrogenase/oxidase N-terminal" evidence="7">
    <location>
        <begin position="2"/>
        <end position="90"/>
    </location>
</feature>
<evidence type="ECO:0000256" key="5">
    <source>
        <dbReference type="ARBA" id="ARBA00023002"/>
    </source>
</evidence>
<evidence type="ECO:0000259" key="6">
    <source>
        <dbReference type="Pfam" id="PF00441"/>
    </source>
</evidence>
<keyword evidence="5" id="KW-0560">Oxidoreductase</keyword>
<dbReference type="RefSeq" id="WP_221045839.1">
    <property type="nucleotide sequence ID" value="NZ_AP024828.1"/>
</dbReference>
<name>A0ABN6IHA3_9MYCO</name>
<sequence>MTEERELLRETVAALVAKHAGPAAVRAAMESDRGYDESLWQLLCEQVGAAALVIPEELGGAGGELADAAAVLQELGRALVPSPLLGTTLAELALLSATEPDAATLEDLAEGASIGALVLDADYVVNGDVADVVVAVEDGKVSRWTRFGAEAVTTMDPTRRLARLTAEETESIGTDPGLADRAAVLLAAEQIGAAERCLELTVGYAKDRVQFGRPIGSFQALKHRMADLYVIVAAAKTVVADACDDPTSTNAAAARLAATEALNTVAAEGIQLHGGIAITWEHDMHLYFKRAHGSAHLLESSQDLLKRLASEVLKTP</sequence>
<keyword evidence="3" id="KW-0285">Flavoprotein</keyword>
<evidence type="ECO:0000313" key="9">
    <source>
        <dbReference type="Proteomes" id="UP000826012"/>
    </source>
</evidence>
<dbReference type="InterPro" id="IPR009100">
    <property type="entry name" value="AcylCoA_DH/oxidase_NM_dom_sf"/>
</dbReference>
<dbReference type="Pfam" id="PF02771">
    <property type="entry name" value="Acyl-CoA_dh_N"/>
    <property type="match status" value="1"/>
</dbReference>
<comment type="cofactor">
    <cofactor evidence="1">
        <name>FAD</name>
        <dbReference type="ChEBI" id="CHEBI:57692"/>
    </cofactor>
</comment>
<dbReference type="Gene3D" id="1.10.540.10">
    <property type="entry name" value="Acyl-CoA dehydrogenase/oxidase, N-terminal domain"/>
    <property type="match status" value="1"/>
</dbReference>
<comment type="similarity">
    <text evidence="2">Belongs to the acyl-CoA dehydrogenase family.</text>
</comment>